<evidence type="ECO:0000256" key="2">
    <source>
        <dbReference type="ARBA" id="ARBA00022540"/>
    </source>
</evidence>
<dbReference type="AlphaFoldDB" id="A0A0F9L4H4"/>
<sequence>MDKNNYQELLDKAYERIPENVKKLSRFEIPKVELRIESRNTFITNFNKIVSTLNREKKHFLGIFLKTAGTMGEIRGHQLFLKGQYKHQVLNRLIENYTKTYVLCSICNKPDTQIQRESKKFYLKCTACGAREEIKEK</sequence>
<comment type="caution">
    <text evidence="5">The sequence shown here is derived from an EMBL/GenBank/DDBJ whole genome shotgun (WGS) entry which is preliminary data.</text>
</comment>
<comment type="similarity">
    <text evidence="1">Belongs to the eIF-2-beta/eIF-5 family.</text>
</comment>
<dbReference type="EMBL" id="LAZR01006777">
    <property type="protein sequence ID" value="KKM89714.1"/>
    <property type="molecule type" value="Genomic_DNA"/>
</dbReference>
<accession>A0A0F9L4H4</accession>
<evidence type="ECO:0000313" key="5">
    <source>
        <dbReference type="EMBL" id="KKM89714.1"/>
    </source>
</evidence>
<evidence type="ECO:0000256" key="1">
    <source>
        <dbReference type="ARBA" id="ARBA00010397"/>
    </source>
</evidence>
<dbReference type="SUPFAM" id="SSF75689">
    <property type="entry name" value="Zinc-binding domain of translation initiation factor 2 beta"/>
    <property type="match status" value="1"/>
</dbReference>
<dbReference type="InterPro" id="IPR016189">
    <property type="entry name" value="Transl_init_fac_IF2/IF5_N"/>
</dbReference>
<proteinExistence type="inferred from homology"/>
<reference evidence="5" key="1">
    <citation type="journal article" date="2015" name="Nature">
        <title>Complex archaea that bridge the gap between prokaryotes and eukaryotes.</title>
        <authorList>
            <person name="Spang A."/>
            <person name="Saw J.H."/>
            <person name="Jorgensen S.L."/>
            <person name="Zaremba-Niedzwiedzka K."/>
            <person name="Martijn J."/>
            <person name="Lind A.E."/>
            <person name="van Eijk R."/>
            <person name="Schleper C."/>
            <person name="Guy L."/>
            <person name="Ettema T.J."/>
        </authorList>
    </citation>
    <scope>NUCLEOTIDE SEQUENCE</scope>
</reference>
<dbReference type="GO" id="GO:0003743">
    <property type="term" value="F:translation initiation factor activity"/>
    <property type="evidence" value="ECO:0007669"/>
    <property type="project" value="UniProtKB-KW"/>
</dbReference>
<dbReference type="PANTHER" id="PTHR23001">
    <property type="entry name" value="EUKARYOTIC TRANSLATION INITIATION FACTOR"/>
    <property type="match status" value="1"/>
</dbReference>
<evidence type="ECO:0000256" key="3">
    <source>
        <dbReference type="ARBA" id="ARBA00022917"/>
    </source>
</evidence>
<dbReference type="NCBIfam" id="NF003067">
    <property type="entry name" value="PRK03988.1"/>
    <property type="match status" value="1"/>
</dbReference>
<dbReference type="InterPro" id="IPR002735">
    <property type="entry name" value="Transl_init_fac_IF2/IF5_dom"/>
</dbReference>
<feature type="domain" description="Translation initiation factor IF2/IF5" evidence="4">
    <location>
        <begin position="24"/>
        <end position="131"/>
    </location>
</feature>
<organism evidence="5">
    <name type="scientific">marine sediment metagenome</name>
    <dbReference type="NCBI Taxonomy" id="412755"/>
    <lineage>
        <taxon>unclassified sequences</taxon>
        <taxon>metagenomes</taxon>
        <taxon>ecological metagenomes</taxon>
    </lineage>
</organism>
<dbReference type="Gene3D" id="3.30.30.170">
    <property type="match status" value="1"/>
</dbReference>
<dbReference type="SUPFAM" id="SSF100966">
    <property type="entry name" value="Translation initiation factor 2 beta, aIF2beta, N-terminal domain"/>
    <property type="match status" value="1"/>
</dbReference>
<name>A0A0F9L4H4_9ZZZZ</name>
<keyword evidence="2" id="KW-0396">Initiation factor</keyword>
<gene>
    <name evidence="5" type="ORF">LCGC14_1245980</name>
</gene>
<dbReference type="InterPro" id="IPR016190">
    <property type="entry name" value="Transl_init_fac_IF2/IF5_Zn-bd"/>
</dbReference>
<dbReference type="PANTHER" id="PTHR23001:SF3">
    <property type="entry name" value="EUKARYOTIC TRANSLATION INITIATION FACTOR 2 SUBUNIT 2"/>
    <property type="match status" value="1"/>
</dbReference>
<protein>
    <recommendedName>
        <fullName evidence="4">Translation initiation factor IF2/IF5 domain-containing protein</fullName>
    </recommendedName>
</protein>
<keyword evidence="3" id="KW-0648">Protein biosynthesis</keyword>
<evidence type="ECO:0000259" key="4">
    <source>
        <dbReference type="SMART" id="SM00653"/>
    </source>
</evidence>
<dbReference type="InterPro" id="IPR045196">
    <property type="entry name" value="IF2/IF5"/>
</dbReference>
<dbReference type="Pfam" id="PF01873">
    <property type="entry name" value="eIF-5_eIF-2B"/>
    <property type="match status" value="1"/>
</dbReference>
<dbReference type="SMART" id="SM00653">
    <property type="entry name" value="eIF2B_5"/>
    <property type="match status" value="1"/>
</dbReference>